<accession>A0A5C0SC04</accession>
<feature type="domain" description="O-antigen ligase-related" evidence="6">
    <location>
        <begin position="196"/>
        <end position="328"/>
    </location>
</feature>
<feature type="transmembrane region" description="Helical" evidence="5">
    <location>
        <begin position="20"/>
        <end position="44"/>
    </location>
</feature>
<keyword evidence="8" id="KW-1185">Reference proteome</keyword>
<feature type="transmembrane region" description="Helical" evidence="5">
    <location>
        <begin position="162"/>
        <end position="180"/>
    </location>
</feature>
<proteinExistence type="predicted"/>
<evidence type="ECO:0000256" key="4">
    <source>
        <dbReference type="ARBA" id="ARBA00023136"/>
    </source>
</evidence>
<feature type="transmembrane region" description="Helical" evidence="5">
    <location>
        <begin position="86"/>
        <end position="104"/>
    </location>
</feature>
<feature type="transmembrane region" description="Helical" evidence="5">
    <location>
        <begin position="111"/>
        <end position="131"/>
    </location>
</feature>
<organism evidence="7 8">
    <name type="scientific">Crassaminicella thermophila</name>
    <dbReference type="NCBI Taxonomy" id="2599308"/>
    <lineage>
        <taxon>Bacteria</taxon>
        <taxon>Bacillati</taxon>
        <taxon>Bacillota</taxon>
        <taxon>Clostridia</taxon>
        <taxon>Eubacteriales</taxon>
        <taxon>Clostridiaceae</taxon>
        <taxon>Crassaminicella</taxon>
    </lineage>
</organism>
<evidence type="ECO:0000313" key="7">
    <source>
        <dbReference type="EMBL" id="QEK11452.1"/>
    </source>
</evidence>
<gene>
    <name evidence="7" type="ORF">FQB35_03170</name>
</gene>
<evidence type="ECO:0000259" key="6">
    <source>
        <dbReference type="Pfam" id="PF04932"/>
    </source>
</evidence>
<feature type="transmembrane region" description="Helical" evidence="5">
    <location>
        <begin position="311"/>
        <end position="332"/>
    </location>
</feature>
<keyword evidence="4 5" id="KW-0472">Membrane</keyword>
<feature type="transmembrane region" description="Helical" evidence="5">
    <location>
        <begin position="381"/>
        <end position="399"/>
    </location>
</feature>
<evidence type="ECO:0000313" key="8">
    <source>
        <dbReference type="Proteomes" id="UP000324646"/>
    </source>
</evidence>
<dbReference type="Proteomes" id="UP000324646">
    <property type="component" value="Chromosome"/>
</dbReference>
<reference evidence="7 8" key="1">
    <citation type="submission" date="2019-07" db="EMBL/GenBank/DDBJ databases">
        <title>Complete genome of Crassaminicella thermophila SY095.</title>
        <authorList>
            <person name="Li X."/>
        </authorList>
    </citation>
    <scope>NUCLEOTIDE SEQUENCE [LARGE SCALE GENOMIC DNA]</scope>
    <source>
        <strain evidence="7 8">SY095</strain>
    </source>
</reference>
<feature type="transmembrane region" description="Helical" evidence="5">
    <location>
        <begin position="267"/>
        <end position="291"/>
    </location>
</feature>
<comment type="subcellular location">
    <subcellularLocation>
        <location evidence="1">Membrane</location>
        <topology evidence="1">Multi-pass membrane protein</topology>
    </subcellularLocation>
</comment>
<sequence length="403" mass="45347">MMNLIFDKDKGIELGLILGIFAMPFITFKYISLLMFCTFGCFFLKKLYKKEKICFTPIDGYLLIFLLVLIFSAIFSITKNQSMKELFVYISILLMVFMVTRSFDKKTLNQLLMFFIIAATFVAIYGIYQYLTGAVGGHGWVDVKTNPNLKARAYSTMDNPNILAEYLVIAGSLSVALFLNSKNIYRKVFLFGTTGIILLCLLFTFSRGGWIAFALSMFIILASENKKIIPIAILLGFISLFFLPDVVLDRIKTIGSVKDSSNAYRFLIWAASIKMLKDFWASGVGLGYAAFVKVYPNYTLAGIKAAHAHNSYLQIAIETGILGLLAFLMSVLKAYMIGIFNVYKSKDPFFKRISAASIGAISGLMVHGMVEHILFDYRVIFSFWFAIAIIIASYNNIVFNKNN</sequence>
<dbReference type="GO" id="GO:0016020">
    <property type="term" value="C:membrane"/>
    <property type="evidence" value="ECO:0007669"/>
    <property type="project" value="UniProtKB-SubCell"/>
</dbReference>
<feature type="transmembrane region" description="Helical" evidence="5">
    <location>
        <begin position="189"/>
        <end position="222"/>
    </location>
</feature>
<dbReference type="InterPro" id="IPR051533">
    <property type="entry name" value="WaaL-like"/>
</dbReference>
<feature type="transmembrane region" description="Helical" evidence="5">
    <location>
        <begin position="228"/>
        <end position="247"/>
    </location>
</feature>
<evidence type="ECO:0000256" key="3">
    <source>
        <dbReference type="ARBA" id="ARBA00022989"/>
    </source>
</evidence>
<feature type="transmembrane region" description="Helical" evidence="5">
    <location>
        <begin position="56"/>
        <end position="74"/>
    </location>
</feature>
<dbReference type="PANTHER" id="PTHR37422">
    <property type="entry name" value="TEICHURONIC ACID BIOSYNTHESIS PROTEIN TUAE"/>
    <property type="match status" value="1"/>
</dbReference>
<dbReference type="Pfam" id="PF04932">
    <property type="entry name" value="Wzy_C"/>
    <property type="match status" value="1"/>
</dbReference>
<evidence type="ECO:0000256" key="2">
    <source>
        <dbReference type="ARBA" id="ARBA00022692"/>
    </source>
</evidence>
<dbReference type="KEGG" id="crs:FQB35_03170"/>
<protein>
    <recommendedName>
        <fullName evidence="6">O-antigen ligase-related domain-containing protein</fullName>
    </recommendedName>
</protein>
<dbReference type="OrthoDB" id="9806320at2"/>
<evidence type="ECO:0000256" key="1">
    <source>
        <dbReference type="ARBA" id="ARBA00004141"/>
    </source>
</evidence>
<evidence type="ECO:0000256" key="5">
    <source>
        <dbReference type="SAM" id="Phobius"/>
    </source>
</evidence>
<feature type="transmembrane region" description="Helical" evidence="5">
    <location>
        <begin position="353"/>
        <end position="375"/>
    </location>
</feature>
<dbReference type="EMBL" id="CP042243">
    <property type="protein sequence ID" value="QEK11452.1"/>
    <property type="molecule type" value="Genomic_DNA"/>
</dbReference>
<dbReference type="PANTHER" id="PTHR37422:SF13">
    <property type="entry name" value="LIPOPOLYSACCHARIDE BIOSYNTHESIS PROTEIN PA4999-RELATED"/>
    <property type="match status" value="1"/>
</dbReference>
<keyword evidence="3 5" id="KW-1133">Transmembrane helix</keyword>
<name>A0A5C0SC04_CRATE</name>
<dbReference type="AlphaFoldDB" id="A0A5C0SC04"/>
<dbReference type="InterPro" id="IPR007016">
    <property type="entry name" value="O-antigen_ligase-rel_domated"/>
</dbReference>
<keyword evidence="2 5" id="KW-0812">Transmembrane</keyword>